<feature type="region of interest" description="Disordered" evidence="1">
    <location>
        <begin position="1"/>
        <end position="166"/>
    </location>
</feature>
<organism evidence="2 3">
    <name type="scientific">Trichoderma gamsii</name>
    <dbReference type="NCBI Taxonomy" id="398673"/>
    <lineage>
        <taxon>Eukaryota</taxon>
        <taxon>Fungi</taxon>
        <taxon>Dikarya</taxon>
        <taxon>Ascomycota</taxon>
        <taxon>Pezizomycotina</taxon>
        <taxon>Sordariomycetes</taxon>
        <taxon>Hypocreomycetidae</taxon>
        <taxon>Hypocreales</taxon>
        <taxon>Hypocreaceae</taxon>
        <taxon>Trichoderma</taxon>
    </lineage>
</organism>
<comment type="caution">
    <text evidence="2">The sequence shown here is derived from an EMBL/GenBank/DDBJ whole genome shotgun (WGS) entry which is preliminary data.</text>
</comment>
<gene>
    <name evidence="2" type="ORF">TGAMA5MH_01613</name>
</gene>
<feature type="compositionally biased region" description="Low complexity" evidence="1">
    <location>
        <begin position="118"/>
        <end position="133"/>
    </location>
</feature>
<proteinExistence type="predicted"/>
<evidence type="ECO:0000313" key="3">
    <source>
        <dbReference type="Proteomes" id="UP000236546"/>
    </source>
</evidence>
<sequence>MAPIAVKAPTGGKSTTTPYGDKSMKRGRSIKRSSTQRRPQQLSPHFAQAMQMQQSEDEDEDKDEAATISDRPSLQPYRRRERQSYINPRQHMLHLPDSARPATSRSHKRDWSYHRDQSPSPSISKKLPPSDSLAQQPHIESHFSIGTASTGMTSEEFESLPPTIQRKRNYQQHNVLFLKAD</sequence>
<feature type="compositionally biased region" description="Polar residues" evidence="1">
    <location>
        <begin position="144"/>
        <end position="153"/>
    </location>
</feature>
<protein>
    <submittedName>
        <fullName evidence="2">Uncharacterized protein</fullName>
    </submittedName>
</protein>
<name>A0A2K0TMC5_9HYPO</name>
<evidence type="ECO:0000313" key="2">
    <source>
        <dbReference type="EMBL" id="PNP46663.1"/>
    </source>
</evidence>
<reference evidence="2 3" key="1">
    <citation type="submission" date="2017-02" db="EMBL/GenBank/DDBJ databases">
        <title>Genomes of Trichoderma spp. with biocontrol activity.</title>
        <authorList>
            <person name="Gardiner D."/>
            <person name="Kazan K."/>
            <person name="Vos C."/>
            <person name="Harvey P."/>
        </authorList>
    </citation>
    <scope>NUCLEOTIDE SEQUENCE [LARGE SCALE GENOMIC DNA]</scope>
    <source>
        <strain evidence="2 3">A5MH</strain>
    </source>
</reference>
<feature type="compositionally biased region" description="Basic residues" evidence="1">
    <location>
        <begin position="25"/>
        <end position="35"/>
    </location>
</feature>
<evidence type="ECO:0000256" key="1">
    <source>
        <dbReference type="SAM" id="MobiDB-lite"/>
    </source>
</evidence>
<accession>A0A2K0TMC5</accession>
<dbReference type="Proteomes" id="UP000236546">
    <property type="component" value="Unassembled WGS sequence"/>
</dbReference>
<dbReference type="OrthoDB" id="10488721at2759"/>
<dbReference type="AlphaFoldDB" id="A0A2K0TMC5"/>
<dbReference type="EMBL" id="MTYH01000014">
    <property type="protein sequence ID" value="PNP46663.1"/>
    <property type="molecule type" value="Genomic_DNA"/>
</dbReference>